<dbReference type="SMART" id="SM00387">
    <property type="entry name" value="HATPase_c"/>
    <property type="match status" value="1"/>
</dbReference>
<dbReference type="InterPro" id="IPR033479">
    <property type="entry name" value="dCache_1"/>
</dbReference>
<dbReference type="EMBL" id="JAOTPO010000005">
    <property type="protein sequence ID" value="MDE5413497.1"/>
    <property type="molecule type" value="Genomic_DNA"/>
</dbReference>
<dbReference type="InterPro" id="IPR029151">
    <property type="entry name" value="Sensor-like_sf"/>
</dbReference>
<sequence>MLWKWFIRSKKNVLIYLMITIIPTITISHALALQKVQEIENHYMYITENYAQLHARHIDRFIGETVSRIDMLATLIEINPDDLSNVEEILKRTRDKDIRFSGFYWSNPEGDILIGTNELANPINIADREYFQKAIETGEYTISPAHIGRVTGRFIITIATPVLNNGEMSGVLLSSLRIDKIEESVIKHSDDEKVSVIDDTGQSILDTGFNLARDGTYNYTVEIDKVPWRIEAQIETTEGNLYAKAFFTNVGILFIFTHILFMLIQYSLLKRQIKIEKKQNELQKIELVENLAASTAHEIRNPLTGIKGLVQLLSEKYNDEKDQLYFNVIQQEVNRINTIVSELLLLGKPTAHKLNTYCAKEIIKEIEPIIHSEANLKSVDLSIQFAYDRLPISCVKDHLKQVLLNLIKNALDAVNENGGQVRICLEKKGTNCVIKVADNGIGMPEDVLNRVFDPFFTTKETGTGLGLVVCKRIVESYGGKIKIDSTIDKGTDVEIILPLVLDKN</sequence>
<keyword evidence="6" id="KW-0808">Transferase</keyword>
<keyword evidence="7 14" id="KW-0812">Transmembrane</keyword>
<evidence type="ECO:0000256" key="5">
    <source>
        <dbReference type="ARBA" id="ARBA00022553"/>
    </source>
</evidence>
<dbReference type="CDD" id="cd00075">
    <property type="entry name" value="HATPase"/>
    <property type="match status" value="1"/>
</dbReference>
<evidence type="ECO:0000256" key="8">
    <source>
        <dbReference type="ARBA" id="ARBA00022741"/>
    </source>
</evidence>
<evidence type="ECO:0000256" key="7">
    <source>
        <dbReference type="ARBA" id="ARBA00022692"/>
    </source>
</evidence>
<gene>
    <name evidence="16" type="ORF">N7Z68_08870</name>
</gene>
<evidence type="ECO:0000256" key="14">
    <source>
        <dbReference type="SAM" id="Phobius"/>
    </source>
</evidence>
<dbReference type="Pfam" id="PF02743">
    <property type="entry name" value="dCache_1"/>
    <property type="match status" value="1"/>
</dbReference>
<dbReference type="GO" id="GO:0005524">
    <property type="term" value="F:ATP binding"/>
    <property type="evidence" value="ECO:0007669"/>
    <property type="project" value="UniProtKB-KW"/>
</dbReference>
<keyword evidence="8" id="KW-0547">Nucleotide-binding</keyword>
<evidence type="ECO:0000256" key="6">
    <source>
        <dbReference type="ARBA" id="ARBA00022679"/>
    </source>
</evidence>
<dbReference type="InterPro" id="IPR003594">
    <property type="entry name" value="HATPase_dom"/>
</dbReference>
<dbReference type="Gene3D" id="3.30.450.20">
    <property type="entry name" value="PAS domain"/>
    <property type="match status" value="2"/>
</dbReference>
<keyword evidence="10 16" id="KW-0067">ATP-binding</keyword>
<evidence type="ECO:0000256" key="13">
    <source>
        <dbReference type="ARBA" id="ARBA00023136"/>
    </source>
</evidence>
<keyword evidence="11 14" id="KW-1133">Transmembrane helix</keyword>
<keyword evidence="4" id="KW-1003">Cell membrane</keyword>
<feature type="transmembrane region" description="Helical" evidence="14">
    <location>
        <begin position="246"/>
        <end position="269"/>
    </location>
</feature>
<proteinExistence type="predicted"/>
<keyword evidence="12" id="KW-0902">Two-component regulatory system</keyword>
<dbReference type="PANTHER" id="PTHR43065:SF10">
    <property type="entry name" value="PEROXIDE STRESS-ACTIVATED HISTIDINE KINASE MAK3"/>
    <property type="match status" value="1"/>
</dbReference>
<dbReference type="InterPro" id="IPR003661">
    <property type="entry name" value="HisK_dim/P_dom"/>
</dbReference>
<dbReference type="Proteomes" id="UP001148125">
    <property type="component" value="Unassembled WGS sequence"/>
</dbReference>
<name>A0ABT5VDG5_9BACI</name>
<dbReference type="SUPFAM" id="SSF103190">
    <property type="entry name" value="Sensory domain-like"/>
    <property type="match status" value="1"/>
</dbReference>
<dbReference type="Gene3D" id="3.30.565.10">
    <property type="entry name" value="Histidine kinase-like ATPase, C-terminal domain"/>
    <property type="match status" value="1"/>
</dbReference>
<dbReference type="Gene3D" id="1.10.287.130">
    <property type="match status" value="1"/>
</dbReference>
<keyword evidence="13 14" id="KW-0472">Membrane</keyword>
<dbReference type="InterPro" id="IPR036097">
    <property type="entry name" value="HisK_dim/P_sf"/>
</dbReference>
<evidence type="ECO:0000256" key="3">
    <source>
        <dbReference type="ARBA" id="ARBA00012438"/>
    </source>
</evidence>
<reference evidence="16" key="1">
    <citation type="submission" date="2024-05" db="EMBL/GenBank/DDBJ databases">
        <title>Alkalihalobacillus sp. strain MEB203 novel alkaliphilic bacterium from Lonar Lake, India.</title>
        <authorList>
            <person name="Joshi A."/>
            <person name="Thite S."/>
            <person name="Mengade P."/>
        </authorList>
    </citation>
    <scope>NUCLEOTIDE SEQUENCE</scope>
    <source>
        <strain evidence="16">MEB 203</strain>
    </source>
</reference>
<organism evidence="16 17">
    <name type="scientific">Alkalihalobacterium chitinilyticum</name>
    <dbReference type="NCBI Taxonomy" id="2980103"/>
    <lineage>
        <taxon>Bacteria</taxon>
        <taxon>Bacillati</taxon>
        <taxon>Bacillota</taxon>
        <taxon>Bacilli</taxon>
        <taxon>Bacillales</taxon>
        <taxon>Bacillaceae</taxon>
        <taxon>Alkalihalobacterium</taxon>
    </lineage>
</organism>
<dbReference type="CDD" id="cd12914">
    <property type="entry name" value="PDC1_DGC_like"/>
    <property type="match status" value="1"/>
</dbReference>
<dbReference type="InterPro" id="IPR004358">
    <property type="entry name" value="Sig_transdc_His_kin-like_C"/>
</dbReference>
<keyword evidence="17" id="KW-1185">Reference proteome</keyword>
<feature type="domain" description="Histidine kinase" evidence="15">
    <location>
        <begin position="294"/>
        <end position="501"/>
    </location>
</feature>
<protein>
    <recommendedName>
        <fullName evidence="3">histidine kinase</fullName>
        <ecNumber evidence="3">2.7.13.3</ecNumber>
    </recommendedName>
</protein>
<dbReference type="SMART" id="SM00388">
    <property type="entry name" value="HisKA"/>
    <property type="match status" value="1"/>
</dbReference>
<dbReference type="PROSITE" id="PS50109">
    <property type="entry name" value="HIS_KIN"/>
    <property type="match status" value="1"/>
</dbReference>
<keyword evidence="5" id="KW-0597">Phosphoprotein</keyword>
<dbReference type="Pfam" id="PF00512">
    <property type="entry name" value="HisKA"/>
    <property type="match status" value="1"/>
</dbReference>
<dbReference type="SUPFAM" id="SSF47384">
    <property type="entry name" value="Homodimeric domain of signal transducing histidine kinase"/>
    <property type="match status" value="1"/>
</dbReference>
<dbReference type="PANTHER" id="PTHR43065">
    <property type="entry name" value="SENSOR HISTIDINE KINASE"/>
    <property type="match status" value="1"/>
</dbReference>
<dbReference type="CDD" id="cd00082">
    <property type="entry name" value="HisKA"/>
    <property type="match status" value="1"/>
</dbReference>
<evidence type="ECO:0000256" key="1">
    <source>
        <dbReference type="ARBA" id="ARBA00000085"/>
    </source>
</evidence>
<accession>A0ABT5VDG5</accession>
<evidence type="ECO:0000313" key="16">
    <source>
        <dbReference type="EMBL" id="MDE5413497.1"/>
    </source>
</evidence>
<dbReference type="InterPro" id="IPR005467">
    <property type="entry name" value="His_kinase_dom"/>
</dbReference>
<dbReference type="SUPFAM" id="SSF55874">
    <property type="entry name" value="ATPase domain of HSP90 chaperone/DNA topoisomerase II/histidine kinase"/>
    <property type="match status" value="1"/>
</dbReference>
<comment type="subcellular location">
    <subcellularLocation>
        <location evidence="2">Cell membrane</location>
        <topology evidence="2">Multi-pass membrane protein</topology>
    </subcellularLocation>
</comment>
<evidence type="ECO:0000256" key="10">
    <source>
        <dbReference type="ARBA" id="ARBA00022840"/>
    </source>
</evidence>
<evidence type="ECO:0000313" key="17">
    <source>
        <dbReference type="Proteomes" id="UP001148125"/>
    </source>
</evidence>
<dbReference type="InterPro" id="IPR036890">
    <property type="entry name" value="HATPase_C_sf"/>
</dbReference>
<keyword evidence="9" id="KW-0418">Kinase</keyword>
<evidence type="ECO:0000256" key="4">
    <source>
        <dbReference type="ARBA" id="ARBA00022475"/>
    </source>
</evidence>
<evidence type="ECO:0000256" key="2">
    <source>
        <dbReference type="ARBA" id="ARBA00004651"/>
    </source>
</evidence>
<comment type="catalytic activity">
    <reaction evidence="1">
        <text>ATP + protein L-histidine = ADP + protein N-phospho-L-histidine.</text>
        <dbReference type="EC" id="2.7.13.3"/>
    </reaction>
</comment>
<dbReference type="EC" id="2.7.13.3" evidence="3"/>
<evidence type="ECO:0000259" key="15">
    <source>
        <dbReference type="PROSITE" id="PS50109"/>
    </source>
</evidence>
<dbReference type="PRINTS" id="PR00344">
    <property type="entry name" value="BCTRLSENSOR"/>
</dbReference>
<evidence type="ECO:0000256" key="9">
    <source>
        <dbReference type="ARBA" id="ARBA00022777"/>
    </source>
</evidence>
<evidence type="ECO:0000256" key="12">
    <source>
        <dbReference type="ARBA" id="ARBA00023012"/>
    </source>
</evidence>
<dbReference type="RefSeq" id="WP_275118122.1">
    <property type="nucleotide sequence ID" value="NZ_JAOTPO010000005.1"/>
</dbReference>
<comment type="caution">
    <text evidence="16">The sequence shown here is derived from an EMBL/GenBank/DDBJ whole genome shotgun (WGS) entry which is preliminary data.</text>
</comment>
<evidence type="ECO:0000256" key="11">
    <source>
        <dbReference type="ARBA" id="ARBA00022989"/>
    </source>
</evidence>
<dbReference type="Pfam" id="PF02518">
    <property type="entry name" value="HATPase_c"/>
    <property type="match status" value="1"/>
</dbReference>
<feature type="transmembrane region" description="Helical" evidence="14">
    <location>
        <begin position="12"/>
        <end position="32"/>
    </location>
</feature>